<name>A0A1D8US96_9PROT</name>
<dbReference type="EMBL" id="CP014674">
    <property type="protein sequence ID" value="AOX16508.1"/>
    <property type="molecule type" value="Genomic_DNA"/>
</dbReference>
<evidence type="ECO:0000313" key="2">
    <source>
        <dbReference type="EMBL" id="AOX16508.1"/>
    </source>
</evidence>
<dbReference type="Proteomes" id="UP000179145">
    <property type="component" value="Chromosome"/>
</dbReference>
<accession>A0A1D8US96</accession>
<dbReference type="InterPro" id="IPR001789">
    <property type="entry name" value="Sig_transdc_resp-reg_receiver"/>
</dbReference>
<dbReference type="InterPro" id="IPR050595">
    <property type="entry name" value="Bact_response_regulator"/>
</dbReference>
<dbReference type="Pfam" id="PF00072">
    <property type="entry name" value="Response_reg"/>
    <property type="match status" value="1"/>
</dbReference>
<dbReference type="STRING" id="153496.A0U89_04530"/>
<dbReference type="RefSeq" id="WP_070402261.1">
    <property type="nucleotide sequence ID" value="NZ_BJVW01000002.1"/>
</dbReference>
<dbReference type="AlphaFoldDB" id="A0A1D8US96"/>
<keyword evidence="1" id="KW-0597">Phosphoprotein</keyword>
<dbReference type="PANTHER" id="PTHR44591">
    <property type="entry name" value="STRESS RESPONSE REGULATOR PROTEIN 1"/>
    <property type="match status" value="1"/>
</dbReference>
<reference evidence="2 3" key="1">
    <citation type="journal article" date="2016" name="Microb. Cell Fact.">
        <title>Dissection of exopolysaccharide biosynthesis in Kozakia baliensis.</title>
        <authorList>
            <person name="Brandt J.U."/>
            <person name="Jakob F."/>
            <person name="Behr J."/>
            <person name="Geissler A.J."/>
            <person name="Vogel R.F."/>
        </authorList>
    </citation>
    <scope>NUCLEOTIDE SEQUENCE [LARGE SCALE GENOMIC DNA]</scope>
    <source>
        <strain evidence="2 3">DSM 14400</strain>
    </source>
</reference>
<dbReference type="OrthoDB" id="8019678at2"/>
<dbReference type="PROSITE" id="PS50110">
    <property type="entry name" value="RESPONSE_REGULATORY"/>
    <property type="match status" value="1"/>
</dbReference>
<dbReference type="CDD" id="cd00156">
    <property type="entry name" value="REC"/>
    <property type="match status" value="1"/>
</dbReference>
<dbReference type="SUPFAM" id="SSF52172">
    <property type="entry name" value="CheY-like"/>
    <property type="match status" value="1"/>
</dbReference>
<organism evidence="2 3">
    <name type="scientific">Kozakia baliensis</name>
    <dbReference type="NCBI Taxonomy" id="153496"/>
    <lineage>
        <taxon>Bacteria</taxon>
        <taxon>Pseudomonadati</taxon>
        <taxon>Pseudomonadota</taxon>
        <taxon>Alphaproteobacteria</taxon>
        <taxon>Acetobacterales</taxon>
        <taxon>Acetobacteraceae</taxon>
        <taxon>Kozakia</taxon>
    </lineage>
</organism>
<evidence type="ECO:0000313" key="3">
    <source>
        <dbReference type="Proteomes" id="UP000179145"/>
    </source>
</evidence>
<dbReference type="InterPro" id="IPR011006">
    <property type="entry name" value="CheY-like_superfamily"/>
</dbReference>
<evidence type="ECO:0000256" key="1">
    <source>
        <dbReference type="ARBA" id="ARBA00022553"/>
    </source>
</evidence>
<dbReference type="GO" id="GO:0000160">
    <property type="term" value="P:phosphorelay signal transduction system"/>
    <property type="evidence" value="ECO:0007669"/>
    <property type="project" value="InterPro"/>
</dbReference>
<dbReference type="PANTHER" id="PTHR44591:SF3">
    <property type="entry name" value="RESPONSE REGULATORY DOMAIN-CONTAINING PROTEIN"/>
    <property type="match status" value="1"/>
</dbReference>
<proteinExistence type="predicted"/>
<dbReference type="SMART" id="SM00448">
    <property type="entry name" value="REC"/>
    <property type="match status" value="1"/>
</dbReference>
<gene>
    <name evidence="2" type="ORF">A0U89_04530</name>
</gene>
<dbReference type="Gene3D" id="3.40.50.2300">
    <property type="match status" value="1"/>
</dbReference>
<protein>
    <submittedName>
        <fullName evidence="2">Uncharacterized protein</fullName>
    </submittedName>
</protein>
<sequence>MSAPTTILIIEDDFLIRTCLTEFLEDSDMQVLEAESCAEARQHLQNDRHVDVLIADLSLPDGDGAALISEIRAARPALPVIYTTGHGARIGERVQLNPEIDRVISKPYALDAVCQTVTELGKLTRHSA</sequence>
<dbReference type="eggNOG" id="COG0784">
    <property type="taxonomic scope" value="Bacteria"/>
</dbReference>
<keyword evidence="3" id="KW-1185">Reference proteome</keyword>
<dbReference type="KEGG" id="kba:A0U89_04530"/>